<keyword evidence="2" id="KW-0175">Coiled coil</keyword>
<dbReference type="AlphaFoldDB" id="A0A1R2CXA8"/>
<keyword evidence="1" id="KW-0106">Calcium</keyword>
<dbReference type="GO" id="GO:0005509">
    <property type="term" value="F:calcium ion binding"/>
    <property type="evidence" value="ECO:0007669"/>
    <property type="project" value="InterPro"/>
</dbReference>
<evidence type="ECO:0000256" key="1">
    <source>
        <dbReference type="ARBA" id="ARBA00022837"/>
    </source>
</evidence>
<name>A0A1R2CXA8_9CILI</name>
<evidence type="ECO:0000259" key="3">
    <source>
        <dbReference type="PROSITE" id="PS50222"/>
    </source>
</evidence>
<organism evidence="4 5">
    <name type="scientific">Stentor coeruleus</name>
    <dbReference type="NCBI Taxonomy" id="5963"/>
    <lineage>
        <taxon>Eukaryota</taxon>
        <taxon>Sar</taxon>
        <taxon>Alveolata</taxon>
        <taxon>Ciliophora</taxon>
        <taxon>Postciliodesmatophora</taxon>
        <taxon>Heterotrichea</taxon>
        <taxon>Heterotrichida</taxon>
        <taxon>Stentoridae</taxon>
        <taxon>Stentor</taxon>
    </lineage>
</organism>
<reference evidence="4 5" key="1">
    <citation type="submission" date="2016-11" db="EMBL/GenBank/DDBJ databases">
        <title>The macronuclear genome of Stentor coeruleus: a giant cell with tiny introns.</title>
        <authorList>
            <person name="Slabodnick M."/>
            <person name="Ruby J.G."/>
            <person name="Reiff S.B."/>
            <person name="Swart E.C."/>
            <person name="Gosai S."/>
            <person name="Prabakaran S."/>
            <person name="Witkowska E."/>
            <person name="Larue G.E."/>
            <person name="Fisher S."/>
            <person name="Freeman R.M."/>
            <person name="Gunawardena J."/>
            <person name="Chu W."/>
            <person name="Stover N.A."/>
            <person name="Gregory B.D."/>
            <person name="Nowacki M."/>
            <person name="Derisi J."/>
            <person name="Roy S.W."/>
            <person name="Marshall W.F."/>
            <person name="Sood P."/>
        </authorList>
    </citation>
    <scope>NUCLEOTIDE SEQUENCE [LARGE SCALE GENOMIC DNA]</scope>
    <source>
        <strain evidence="4">WM001</strain>
    </source>
</reference>
<gene>
    <name evidence="4" type="ORF">SteCoe_3450</name>
</gene>
<dbReference type="Proteomes" id="UP000187209">
    <property type="component" value="Unassembled WGS sequence"/>
</dbReference>
<dbReference type="EMBL" id="MPUH01000040">
    <property type="protein sequence ID" value="OMJ93610.1"/>
    <property type="molecule type" value="Genomic_DNA"/>
</dbReference>
<proteinExistence type="predicted"/>
<keyword evidence="5" id="KW-1185">Reference proteome</keyword>
<dbReference type="PROSITE" id="PS00018">
    <property type="entry name" value="EF_HAND_1"/>
    <property type="match status" value="1"/>
</dbReference>
<sequence>MEPASKRIFQPTQSIKSARVVHKSQTTTDLNRPISSKPKEIYTLTRLLPKNIKEDKEKLYEENMRLKVHAHQIMAQNLYLGTRVKNLENKKRKVEESDPGLSLIAMLKANVKELTEKIEEKDEEIASLRRNVRSSKLKELEAEINIYQEECLRLSSLLNEFMKQKNITSSQLEYENRIYNNGEQIFKLRKDLQENQSKLIQAKDEVAHLRERISKLEKKTYQHSTNSLELNIIKDEYEALKISSSKTQVEFFEKEAKLKEEVRELKDHLDKETSRYKNLERDYEEHISLLESLKKQVALIRSENLRANDFISVPESPLTVHIKNKNPPRLFKKMIEVTRERSLMISIFLTLLDKNNNGLIEIEEIKRGCALHGRPIKVKHVNEALRIMNIQDKVIPLKLIEQYIDKYEYDDDYSSSSEEEVVVQTKNRVKS</sequence>
<dbReference type="OrthoDB" id="304280at2759"/>
<evidence type="ECO:0000313" key="5">
    <source>
        <dbReference type="Proteomes" id="UP000187209"/>
    </source>
</evidence>
<comment type="caution">
    <text evidence="4">The sequence shown here is derived from an EMBL/GenBank/DDBJ whole genome shotgun (WGS) entry which is preliminary data.</text>
</comment>
<feature type="coiled-coil region" evidence="2">
    <location>
        <begin position="255"/>
        <end position="296"/>
    </location>
</feature>
<dbReference type="PROSITE" id="PS50222">
    <property type="entry name" value="EF_HAND_2"/>
    <property type="match status" value="1"/>
</dbReference>
<dbReference type="SUPFAM" id="SSF47473">
    <property type="entry name" value="EF-hand"/>
    <property type="match status" value="1"/>
</dbReference>
<protein>
    <recommendedName>
        <fullName evidence="3">EF-hand domain-containing protein</fullName>
    </recommendedName>
</protein>
<feature type="domain" description="EF-hand" evidence="3">
    <location>
        <begin position="340"/>
        <end position="375"/>
    </location>
</feature>
<dbReference type="InterPro" id="IPR002048">
    <property type="entry name" value="EF_hand_dom"/>
</dbReference>
<dbReference type="InterPro" id="IPR018247">
    <property type="entry name" value="EF_Hand_1_Ca_BS"/>
</dbReference>
<feature type="coiled-coil region" evidence="2">
    <location>
        <begin position="185"/>
        <end position="219"/>
    </location>
</feature>
<evidence type="ECO:0000313" key="4">
    <source>
        <dbReference type="EMBL" id="OMJ93610.1"/>
    </source>
</evidence>
<accession>A0A1R2CXA8</accession>
<dbReference type="InterPro" id="IPR011992">
    <property type="entry name" value="EF-hand-dom_pair"/>
</dbReference>
<feature type="coiled-coil region" evidence="2">
    <location>
        <begin position="104"/>
        <end position="157"/>
    </location>
</feature>
<evidence type="ECO:0000256" key="2">
    <source>
        <dbReference type="SAM" id="Coils"/>
    </source>
</evidence>